<comment type="caution">
    <text evidence="5">The sequence shown here is derived from an EMBL/GenBank/DDBJ whole genome shotgun (WGS) entry which is preliminary data.</text>
</comment>
<dbReference type="PANTHER" id="PTHR11559">
    <property type="entry name" value="CARBOXYLESTERASE"/>
    <property type="match status" value="1"/>
</dbReference>
<feature type="domain" description="Carboxylesterase type B" evidence="4">
    <location>
        <begin position="137"/>
        <end position="469"/>
    </location>
</feature>
<feature type="domain" description="Carboxylesterase type B" evidence="4">
    <location>
        <begin position="37"/>
        <end position="95"/>
    </location>
</feature>
<feature type="signal peptide" evidence="3">
    <location>
        <begin position="1"/>
        <end position="17"/>
    </location>
</feature>
<accession>A0ABR0EQP6</accession>
<dbReference type="EMBL" id="JAXOVC010000003">
    <property type="protein sequence ID" value="KAK4503862.1"/>
    <property type="molecule type" value="Genomic_DNA"/>
</dbReference>
<name>A0ABR0EQP6_ZASCE</name>
<keyword evidence="6" id="KW-1185">Reference proteome</keyword>
<dbReference type="InterPro" id="IPR019826">
    <property type="entry name" value="Carboxylesterase_B_AS"/>
</dbReference>
<dbReference type="InterPro" id="IPR050309">
    <property type="entry name" value="Type-B_Carboxylest/Lipase"/>
</dbReference>
<dbReference type="PROSITE" id="PS00122">
    <property type="entry name" value="CARBOXYLESTERASE_B_1"/>
    <property type="match status" value="1"/>
</dbReference>
<evidence type="ECO:0000256" key="3">
    <source>
        <dbReference type="RuleBase" id="RU361235"/>
    </source>
</evidence>
<reference evidence="5 6" key="1">
    <citation type="journal article" date="2023" name="G3 (Bethesda)">
        <title>A chromosome-level genome assembly of Zasmidium syzygii isolated from banana leaves.</title>
        <authorList>
            <person name="van Westerhoven A.C."/>
            <person name="Mehrabi R."/>
            <person name="Talebi R."/>
            <person name="Steentjes M.B.F."/>
            <person name="Corcolon B."/>
            <person name="Chong P.A."/>
            <person name="Kema G.H.J."/>
            <person name="Seidl M.F."/>
        </authorList>
    </citation>
    <scope>NUCLEOTIDE SEQUENCE [LARGE SCALE GENOMIC DNA]</scope>
    <source>
        <strain evidence="5 6">P124</strain>
    </source>
</reference>
<evidence type="ECO:0000259" key="4">
    <source>
        <dbReference type="Pfam" id="PF00135"/>
    </source>
</evidence>
<keyword evidence="3" id="KW-0732">Signal</keyword>
<proteinExistence type="inferred from homology"/>
<dbReference type="Proteomes" id="UP001305779">
    <property type="component" value="Unassembled WGS sequence"/>
</dbReference>
<dbReference type="Gene3D" id="3.40.50.1820">
    <property type="entry name" value="alpha/beta hydrolase"/>
    <property type="match status" value="1"/>
</dbReference>
<dbReference type="InterPro" id="IPR002018">
    <property type="entry name" value="CarbesteraseB"/>
</dbReference>
<dbReference type="InterPro" id="IPR029058">
    <property type="entry name" value="AB_hydrolase_fold"/>
</dbReference>
<keyword evidence="2 3" id="KW-0378">Hydrolase</keyword>
<evidence type="ECO:0000313" key="6">
    <source>
        <dbReference type="Proteomes" id="UP001305779"/>
    </source>
</evidence>
<dbReference type="SUPFAM" id="SSF53474">
    <property type="entry name" value="alpha/beta-Hydrolases"/>
    <property type="match status" value="1"/>
</dbReference>
<dbReference type="EC" id="3.1.1.-" evidence="3"/>
<comment type="similarity">
    <text evidence="1 3">Belongs to the type-B carboxylesterase/lipase family.</text>
</comment>
<organism evidence="5 6">
    <name type="scientific">Zasmidium cellare</name>
    <name type="common">Wine cellar mold</name>
    <name type="synonym">Racodium cellare</name>
    <dbReference type="NCBI Taxonomy" id="395010"/>
    <lineage>
        <taxon>Eukaryota</taxon>
        <taxon>Fungi</taxon>
        <taxon>Dikarya</taxon>
        <taxon>Ascomycota</taxon>
        <taxon>Pezizomycotina</taxon>
        <taxon>Dothideomycetes</taxon>
        <taxon>Dothideomycetidae</taxon>
        <taxon>Mycosphaerellales</taxon>
        <taxon>Mycosphaerellaceae</taxon>
        <taxon>Zasmidium</taxon>
    </lineage>
</organism>
<evidence type="ECO:0000256" key="1">
    <source>
        <dbReference type="ARBA" id="ARBA00005964"/>
    </source>
</evidence>
<evidence type="ECO:0000256" key="2">
    <source>
        <dbReference type="ARBA" id="ARBA00022801"/>
    </source>
</evidence>
<protein>
    <recommendedName>
        <fullName evidence="3">Carboxylic ester hydrolase</fullName>
        <ecNumber evidence="3">3.1.1.-</ecNumber>
    </recommendedName>
</protein>
<feature type="chain" id="PRO_5044970721" description="Carboxylic ester hydrolase" evidence="3">
    <location>
        <begin position="18"/>
        <end position="511"/>
    </location>
</feature>
<gene>
    <name evidence="5" type="ORF">PRZ48_004777</name>
</gene>
<sequence length="511" mass="55833">MWCTLIPLVLLPTPILGQLSHQNNNPVIDLGYAVYEGLHNATSGINSWYGLRYAQAPVGELRWQAPVDIEAKNNYSASRTMDASQPGPSCVQGYPAWFPPPPGRNSRYTIGSSQPGASAGNVPFQTSGPGNALVYQSRGNLIYVTIQYRLGAYGFLGGSDVLVNGASNAGLLDQRAALMWVQRHISKFGGDPSKVTIIGGSAGGGSVVNQLMLYGGALNPPFRAAIAEYPWMQQYRNASALGRQYDLLRQASGCNDLRCLRLLPDTKLRSATKETITTAYRNGDYGFGDFFFGPYVDGSVIRDLPSNEFKLGHFAKVPLLTSREGYEGVAFVNRSRLTDEERARDLSRVFSNAKQAFFSRLFQLYPRADYNSTLTRFAAAVGDAVIVCPSSTISAALSDYGQPVWKMIFDAGSQTHGALQPFVETVNVGDSNNATPASIMRNYYISFATFLNPNSVKFTSVGHPIWPVYQTPDIAGFRALSVTHTTVEPSDDPDVRPQCDFFHSQSYVVRN</sequence>
<evidence type="ECO:0000313" key="5">
    <source>
        <dbReference type="EMBL" id="KAK4503862.1"/>
    </source>
</evidence>
<dbReference type="Pfam" id="PF00135">
    <property type="entry name" value="COesterase"/>
    <property type="match status" value="2"/>
</dbReference>